<sequence>MPRVGALTTAQVEGIQDGSTSFDQYILTCPNTVVFSCQINEVLSATYTASFTYDGVVVGAYTDA</sequence>
<reference evidence="1" key="1">
    <citation type="journal article" date="2014" name="Front. Microbiol.">
        <title>High frequency of phylogenetically diverse reductive dehalogenase-homologous genes in deep subseafloor sedimentary metagenomes.</title>
        <authorList>
            <person name="Kawai M."/>
            <person name="Futagami T."/>
            <person name="Toyoda A."/>
            <person name="Takaki Y."/>
            <person name="Nishi S."/>
            <person name="Hori S."/>
            <person name="Arai W."/>
            <person name="Tsubouchi T."/>
            <person name="Morono Y."/>
            <person name="Uchiyama I."/>
            <person name="Ito T."/>
            <person name="Fujiyama A."/>
            <person name="Inagaki F."/>
            <person name="Takami H."/>
        </authorList>
    </citation>
    <scope>NUCLEOTIDE SEQUENCE</scope>
    <source>
        <strain evidence="1">Expedition CK06-06</strain>
    </source>
</reference>
<comment type="caution">
    <text evidence="1">The sequence shown here is derived from an EMBL/GenBank/DDBJ whole genome shotgun (WGS) entry which is preliminary data.</text>
</comment>
<feature type="non-terminal residue" evidence="1">
    <location>
        <position position="64"/>
    </location>
</feature>
<evidence type="ECO:0000313" key="1">
    <source>
        <dbReference type="EMBL" id="GAF88253.1"/>
    </source>
</evidence>
<dbReference type="AlphaFoldDB" id="X0T431"/>
<accession>X0T431</accession>
<gene>
    <name evidence="1" type="ORF">S01H1_22362</name>
</gene>
<proteinExistence type="predicted"/>
<dbReference type="EMBL" id="BARS01012604">
    <property type="protein sequence ID" value="GAF88253.1"/>
    <property type="molecule type" value="Genomic_DNA"/>
</dbReference>
<protein>
    <submittedName>
        <fullName evidence="1">Uncharacterized protein</fullName>
    </submittedName>
</protein>
<organism evidence="1">
    <name type="scientific">marine sediment metagenome</name>
    <dbReference type="NCBI Taxonomy" id="412755"/>
    <lineage>
        <taxon>unclassified sequences</taxon>
        <taxon>metagenomes</taxon>
        <taxon>ecological metagenomes</taxon>
    </lineage>
</organism>
<name>X0T431_9ZZZZ</name>